<feature type="region of interest" description="Disordered" evidence="2">
    <location>
        <begin position="1"/>
        <end position="95"/>
    </location>
</feature>
<dbReference type="EMBL" id="JBJKBG010000008">
    <property type="protein sequence ID" value="KAL3728138.1"/>
    <property type="molecule type" value="Genomic_DNA"/>
</dbReference>
<reference evidence="4 5" key="1">
    <citation type="submission" date="2024-11" db="EMBL/GenBank/DDBJ databases">
        <title>Chromosome-level genome assembly of Eucalyptus globulus Labill. provides insights into its genome evolution.</title>
        <authorList>
            <person name="Li X."/>
        </authorList>
    </citation>
    <scope>NUCLEOTIDE SEQUENCE [LARGE SCALE GENOMIC DNA]</scope>
    <source>
        <strain evidence="4">CL2024</strain>
        <tissue evidence="4">Fresh tender leaves</tissue>
    </source>
</reference>
<comment type="caution">
    <text evidence="4">The sequence shown here is derived from an EMBL/GenBank/DDBJ whole genome shotgun (WGS) entry which is preliminary data.</text>
</comment>
<evidence type="ECO:0000259" key="3">
    <source>
        <dbReference type="Pfam" id="PF04504"/>
    </source>
</evidence>
<dbReference type="AlphaFoldDB" id="A0ABD3JPL3"/>
<feature type="compositionally biased region" description="Low complexity" evidence="2">
    <location>
        <begin position="66"/>
        <end position="78"/>
    </location>
</feature>
<proteinExistence type="inferred from homology"/>
<gene>
    <name evidence="4" type="ORF">ACJRO7_032830</name>
</gene>
<keyword evidence="5" id="KW-1185">Reference proteome</keyword>
<dbReference type="GO" id="GO:0010468">
    <property type="term" value="P:regulation of gene expression"/>
    <property type="evidence" value="ECO:0007669"/>
    <property type="project" value="UniProtKB-ARBA"/>
</dbReference>
<dbReference type="Proteomes" id="UP001634007">
    <property type="component" value="Unassembled WGS sequence"/>
</dbReference>
<feature type="compositionally biased region" description="Acidic residues" evidence="2">
    <location>
        <begin position="12"/>
        <end position="32"/>
    </location>
</feature>
<comment type="similarity">
    <text evidence="1">Belongs to the GeBP family.</text>
</comment>
<evidence type="ECO:0000313" key="5">
    <source>
        <dbReference type="Proteomes" id="UP001634007"/>
    </source>
</evidence>
<dbReference type="InterPro" id="IPR007592">
    <property type="entry name" value="GEBP"/>
</dbReference>
<dbReference type="InterPro" id="IPR053932">
    <property type="entry name" value="GeBP-like_DBD"/>
</dbReference>
<dbReference type="PANTHER" id="PTHR31662">
    <property type="entry name" value="BNAANNG10740D PROTEIN-RELATED"/>
    <property type="match status" value="1"/>
</dbReference>
<feature type="domain" description="Glabrous enhancer-binding protein-like DBD" evidence="3">
    <location>
        <begin position="174"/>
        <end position="270"/>
    </location>
</feature>
<evidence type="ECO:0000256" key="2">
    <source>
        <dbReference type="SAM" id="MobiDB-lite"/>
    </source>
</evidence>
<evidence type="ECO:0000313" key="4">
    <source>
        <dbReference type="EMBL" id="KAL3728138.1"/>
    </source>
</evidence>
<organism evidence="4 5">
    <name type="scientific">Eucalyptus globulus</name>
    <name type="common">Tasmanian blue gum</name>
    <dbReference type="NCBI Taxonomy" id="34317"/>
    <lineage>
        <taxon>Eukaryota</taxon>
        <taxon>Viridiplantae</taxon>
        <taxon>Streptophyta</taxon>
        <taxon>Embryophyta</taxon>
        <taxon>Tracheophyta</taxon>
        <taxon>Spermatophyta</taxon>
        <taxon>Magnoliopsida</taxon>
        <taxon>eudicotyledons</taxon>
        <taxon>Gunneridae</taxon>
        <taxon>Pentapetalae</taxon>
        <taxon>rosids</taxon>
        <taxon>malvids</taxon>
        <taxon>Myrtales</taxon>
        <taxon>Myrtaceae</taxon>
        <taxon>Myrtoideae</taxon>
        <taxon>Eucalypteae</taxon>
        <taxon>Eucalyptus</taxon>
    </lineage>
</organism>
<feature type="compositionally biased region" description="Acidic residues" evidence="2">
    <location>
        <begin position="53"/>
        <end position="65"/>
    </location>
</feature>
<sequence length="485" mass="51344">MASEQDGAAVFPDEEDLDDDDDSQDDDDDEELLPNHASSAPGVGVGVGVGVLPDDDDDVFDDDADSASTSSSLPTATPLDHHLPHPHPTSSASASASAAAVTVAVPAPLRSDPLPLPVPSAPAAAAAPPSASSASAAVSIAAPAASPVPPIVGTISPSELKRPSPAVTVAKPLFQRLWTDEDEIELLRGFLDYTTQRGGAPSGGHHDTAAFYDQIKCKLQLDFNKNQLVEKLRRLKKKYRNVLSRMSSGKDFAFKSPHDQTTFEISRRIWTNVAAAPLGSNNDHIDDEDDAVRNPNFNNHLFTTPNPNPFFDPATTPTKSRKRQRPPQPQSHPQQVQVQLQHVKVEDRNLGVDGPTMSNNVNPNLNLNVNASSNANASPGVAGVIEDTVRSCLSPLFKELLSGAAVGGGFGGGGSRGGFGYITAALNPLPFSYGVGLGVGSTGETGDERWRKQQIMELEVYSKRLELVQDHIKATIEELRSSGGG</sequence>
<evidence type="ECO:0000256" key="1">
    <source>
        <dbReference type="ARBA" id="ARBA00010820"/>
    </source>
</evidence>
<feature type="region of interest" description="Disordered" evidence="2">
    <location>
        <begin position="280"/>
        <end position="337"/>
    </location>
</feature>
<name>A0ABD3JPL3_EUCGL</name>
<dbReference type="Pfam" id="PF04504">
    <property type="entry name" value="GeBP-like_DBD"/>
    <property type="match status" value="1"/>
</dbReference>
<dbReference type="PANTHER" id="PTHR31662:SF1">
    <property type="entry name" value="OS01G0249900 PROTEIN"/>
    <property type="match status" value="1"/>
</dbReference>
<feature type="compositionally biased region" description="Low complexity" evidence="2">
    <location>
        <begin position="294"/>
        <end position="318"/>
    </location>
</feature>
<protein>
    <recommendedName>
        <fullName evidence="3">Glabrous enhancer-binding protein-like DBD domain-containing protein</fullName>
    </recommendedName>
</protein>
<accession>A0ABD3JPL3</accession>